<comment type="caution">
    <text evidence="9">The sequence shown here is derived from an EMBL/GenBank/DDBJ whole genome shotgun (WGS) entry which is preliminary data.</text>
</comment>
<dbReference type="GO" id="GO:0016758">
    <property type="term" value="F:hexosyltransferase activity"/>
    <property type="evidence" value="ECO:0007669"/>
    <property type="project" value="InterPro"/>
</dbReference>
<proteinExistence type="inferred from homology"/>
<evidence type="ECO:0000256" key="3">
    <source>
        <dbReference type="ARBA" id="ARBA00022679"/>
    </source>
</evidence>
<organism evidence="9 10">
    <name type="scientific">Candidatus Kutchimonas denitrificans</name>
    <dbReference type="NCBI Taxonomy" id="3056748"/>
    <lineage>
        <taxon>Bacteria</taxon>
        <taxon>Pseudomonadati</taxon>
        <taxon>Gemmatimonadota</taxon>
        <taxon>Gemmatimonadia</taxon>
        <taxon>Candidatus Palauibacterales</taxon>
        <taxon>Candidatus Palauibacteraceae</taxon>
        <taxon>Candidatus Kutchimonas</taxon>
    </lineage>
</organism>
<feature type="transmembrane region" description="Helical" evidence="8">
    <location>
        <begin position="97"/>
        <end position="119"/>
    </location>
</feature>
<dbReference type="AlphaFoldDB" id="A0AAE4Z607"/>
<evidence type="ECO:0000256" key="1">
    <source>
        <dbReference type="ARBA" id="ARBA00004651"/>
    </source>
</evidence>
<dbReference type="Proteomes" id="UP000702544">
    <property type="component" value="Unassembled WGS sequence"/>
</dbReference>
<feature type="transmembrane region" description="Helical" evidence="8">
    <location>
        <begin position="337"/>
        <end position="366"/>
    </location>
</feature>
<dbReference type="EMBL" id="JAACAK010000041">
    <property type="protein sequence ID" value="NIR74465.1"/>
    <property type="molecule type" value="Genomic_DNA"/>
</dbReference>
<evidence type="ECO:0000256" key="4">
    <source>
        <dbReference type="ARBA" id="ARBA00022692"/>
    </source>
</evidence>
<feature type="transmembrane region" description="Helical" evidence="8">
    <location>
        <begin position="207"/>
        <end position="227"/>
    </location>
</feature>
<feature type="transmembrane region" description="Helical" evidence="8">
    <location>
        <begin position="301"/>
        <end position="317"/>
    </location>
</feature>
<gene>
    <name evidence="9" type="ORF">GWO12_05060</name>
</gene>
<keyword evidence="6 8" id="KW-0472">Membrane</keyword>
<dbReference type="GO" id="GO:0005886">
    <property type="term" value="C:plasma membrane"/>
    <property type="evidence" value="ECO:0007669"/>
    <property type="project" value="UniProtKB-SubCell"/>
</dbReference>
<keyword evidence="5 8" id="KW-1133">Transmembrane helix</keyword>
<name>A0AAE4Z607_9BACT</name>
<evidence type="ECO:0000313" key="9">
    <source>
        <dbReference type="EMBL" id="NIR74465.1"/>
    </source>
</evidence>
<feature type="transmembrane region" description="Helical" evidence="8">
    <location>
        <begin position="401"/>
        <end position="419"/>
    </location>
</feature>
<protein>
    <submittedName>
        <fullName evidence="9">DUF2029 domain-containing protein</fullName>
    </submittedName>
</protein>
<comment type="subcellular location">
    <subcellularLocation>
        <location evidence="1">Cell membrane</location>
        <topology evidence="1">Multi-pass membrane protein</topology>
    </subcellularLocation>
</comment>
<sequence length="439" mass="48522">MNLERSLAALKRPLTSRPARWILAALIVLLVAFLWYNMVRRALSGHSSQFEEFVSFSRDLVYDGVNIYREYPPEKTVTKYPPFFGVLFAPLVPLPGWLAASLWFWLSLGFAVAATWLGVRTVNETPGRELGRSYYVIPFVLTAGIIGSNLETAQVNTLVLLLTAAALYSFRWGRDLRAGLLLGAVTALKLTPGLFIVYFLYKRAYRVVLGAGAGIVICWLLVLPPLFGFADFPAIMAGWWADLRGFISEGALAEGVIGFRHTNQSLSAAFHRFFTHVPADGGRGPDYYVNFVSLSLPTAEWIVKVMAVAIVVFLAWICRTPPGDRSRLALSFEYSLVWIATLFISPISWINHYVHLLFPYVVAVYYLKTRVRDDTWRLLWWSVAASFVLVASSASRLPQAWSLPFFGAVVLAAGLAVALRAERGQSELAAGAAASGGIA</sequence>
<keyword evidence="2" id="KW-1003">Cell membrane</keyword>
<evidence type="ECO:0000256" key="6">
    <source>
        <dbReference type="ARBA" id="ARBA00023136"/>
    </source>
</evidence>
<keyword evidence="3" id="KW-0808">Transferase</keyword>
<feature type="transmembrane region" description="Helical" evidence="8">
    <location>
        <begin position="180"/>
        <end position="201"/>
    </location>
</feature>
<evidence type="ECO:0000256" key="7">
    <source>
        <dbReference type="ARBA" id="ARBA00024033"/>
    </source>
</evidence>
<comment type="similarity">
    <text evidence="7">Belongs to the glycosyltransferase 87 family.</text>
</comment>
<accession>A0AAE4Z607</accession>
<evidence type="ECO:0000256" key="2">
    <source>
        <dbReference type="ARBA" id="ARBA00022475"/>
    </source>
</evidence>
<dbReference type="InterPro" id="IPR018584">
    <property type="entry name" value="GT87"/>
</dbReference>
<reference evidence="9 10" key="1">
    <citation type="submission" date="2020-01" db="EMBL/GenBank/DDBJ databases">
        <title>Genomes assembled from Gulf of Kutch pelagic sediment metagenomes.</title>
        <authorList>
            <person name="Chandrashekar M."/>
            <person name="Mahajan M.S."/>
            <person name="Dave K.J."/>
            <person name="Vatsa P."/>
            <person name="Nathani N.M."/>
        </authorList>
    </citation>
    <scope>NUCLEOTIDE SEQUENCE [LARGE SCALE GENOMIC DNA]</scope>
    <source>
        <strain evidence="9">KS3-K002</strain>
    </source>
</reference>
<evidence type="ECO:0000256" key="8">
    <source>
        <dbReference type="SAM" id="Phobius"/>
    </source>
</evidence>
<evidence type="ECO:0000313" key="10">
    <source>
        <dbReference type="Proteomes" id="UP000702544"/>
    </source>
</evidence>
<feature type="transmembrane region" description="Helical" evidence="8">
    <location>
        <begin position="21"/>
        <end position="38"/>
    </location>
</feature>
<evidence type="ECO:0000256" key="5">
    <source>
        <dbReference type="ARBA" id="ARBA00022989"/>
    </source>
</evidence>
<dbReference type="Pfam" id="PF09594">
    <property type="entry name" value="GT87"/>
    <property type="match status" value="1"/>
</dbReference>
<keyword evidence="4 8" id="KW-0812">Transmembrane</keyword>
<feature type="transmembrane region" description="Helical" evidence="8">
    <location>
        <begin position="131"/>
        <end position="147"/>
    </location>
</feature>